<dbReference type="PANTHER" id="PTHR46586">
    <property type="entry name" value="ANKYRIN REPEAT-CONTAINING PROTEIN"/>
    <property type="match status" value="1"/>
</dbReference>
<protein>
    <submittedName>
        <fullName evidence="2">Uncharacterized protein</fullName>
    </submittedName>
</protein>
<dbReference type="Gene3D" id="1.25.40.20">
    <property type="entry name" value="Ankyrin repeat-containing domain"/>
    <property type="match status" value="1"/>
</dbReference>
<dbReference type="RefSeq" id="XP_009521847.1">
    <property type="nucleotide sequence ID" value="XM_009523552.1"/>
</dbReference>
<organism evidence="2 3">
    <name type="scientific">Phytophthora sojae (strain P6497)</name>
    <name type="common">Soybean stem and root rot agent</name>
    <name type="synonym">Phytophthora megasperma f. sp. glycines</name>
    <dbReference type="NCBI Taxonomy" id="1094619"/>
    <lineage>
        <taxon>Eukaryota</taxon>
        <taxon>Sar</taxon>
        <taxon>Stramenopiles</taxon>
        <taxon>Oomycota</taxon>
        <taxon>Peronosporomycetes</taxon>
        <taxon>Peronosporales</taxon>
        <taxon>Peronosporaceae</taxon>
        <taxon>Phytophthora</taxon>
    </lineage>
</organism>
<dbReference type="InterPro" id="IPR052050">
    <property type="entry name" value="SecEffector_AnkRepeat"/>
</dbReference>
<dbReference type="Proteomes" id="UP000002640">
    <property type="component" value="Unassembled WGS sequence"/>
</dbReference>
<dbReference type="PANTHER" id="PTHR46586:SF3">
    <property type="entry name" value="ANKYRIN REPEAT-CONTAINING PROTEIN"/>
    <property type="match status" value="1"/>
</dbReference>
<dbReference type="SUPFAM" id="SSF48403">
    <property type="entry name" value="Ankyrin repeat"/>
    <property type="match status" value="1"/>
</dbReference>
<name>G4Z9L6_PHYSP</name>
<feature type="region of interest" description="Disordered" evidence="1">
    <location>
        <begin position="111"/>
        <end position="131"/>
    </location>
</feature>
<dbReference type="EMBL" id="JH159153">
    <property type="protein sequence ID" value="EGZ19130.1"/>
    <property type="molecule type" value="Genomic_DNA"/>
</dbReference>
<sequence>MDLASRNGHLEVVQWLHHNRLEGCTTEAMDGAASGGHLDIVKWLHDHTSAGCTTNAMDGAASSGHLDVVRWLHEHRSEGCTTRAMDGAAACGALDVVKWLNQGLHDRCNGRGGSTWPHPSNSMAPRASDRRLHNSSNEECCISWRVWSVSAFAQDVKAGSYGRGGKRGVLIDGYARLA</sequence>
<reference evidence="2 3" key="1">
    <citation type="journal article" date="2006" name="Science">
        <title>Phytophthora genome sequences uncover evolutionary origins and mechanisms of pathogenesis.</title>
        <authorList>
            <person name="Tyler B.M."/>
            <person name="Tripathy S."/>
            <person name="Zhang X."/>
            <person name="Dehal P."/>
            <person name="Jiang R.H."/>
            <person name="Aerts A."/>
            <person name="Arredondo F.D."/>
            <person name="Baxter L."/>
            <person name="Bensasson D."/>
            <person name="Beynon J.L."/>
            <person name="Chapman J."/>
            <person name="Damasceno C.M."/>
            <person name="Dorrance A.E."/>
            <person name="Dou D."/>
            <person name="Dickerman A.W."/>
            <person name="Dubchak I.L."/>
            <person name="Garbelotto M."/>
            <person name="Gijzen M."/>
            <person name="Gordon S.G."/>
            <person name="Govers F."/>
            <person name="Grunwald N.J."/>
            <person name="Huang W."/>
            <person name="Ivors K.L."/>
            <person name="Jones R.W."/>
            <person name="Kamoun S."/>
            <person name="Krampis K."/>
            <person name="Lamour K.H."/>
            <person name="Lee M.K."/>
            <person name="McDonald W.H."/>
            <person name="Medina M."/>
            <person name="Meijer H.J."/>
            <person name="Nordberg E.K."/>
            <person name="Maclean D.J."/>
            <person name="Ospina-Giraldo M.D."/>
            <person name="Morris P.F."/>
            <person name="Phuntumart V."/>
            <person name="Putnam N.H."/>
            <person name="Rash S."/>
            <person name="Rose J.K."/>
            <person name="Sakihama Y."/>
            <person name="Salamov A.A."/>
            <person name="Savidor A."/>
            <person name="Scheuring C.F."/>
            <person name="Smith B.M."/>
            <person name="Sobral B.W."/>
            <person name="Terry A."/>
            <person name="Torto-Alalibo T.A."/>
            <person name="Win J."/>
            <person name="Xu Z."/>
            <person name="Zhang H."/>
            <person name="Grigoriev I.V."/>
            <person name="Rokhsar D.S."/>
            <person name="Boore J.L."/>
        </authorList>
    </citation>
    <scope>NUCLEOTIDE SEQUENCE [LARGE SCALE GENOMIC DNA]</scope>
    <source>
        <strain evidence="2 3">P6497</strain>
    </source>
</reference>
<proteinExistence type="predicted"/>
<dbReference type="AlphaFoldDB" id="G4Z9L6"/>
<gene>
    <name evidence="2" type="ORF">PHYSODRAFT_354169</name>
</gene>
<dbReference type="GeneID" id="20649556"/>
<dbReference type="SMR" id="G4Z9L6"/>
<evidence type="ECO:0000313" key="3">
    <source>
        <dbReference type="Proteomes" id="UP000002640"/>
    </source>
</evidence>
<dbReference type="KEGG" id="psoj:PHYSODRAFT_354169"/>
<dbReference type="Pfam" id="PF12796">
    <property type="entry name" value="Ank_2"/>
    <property type="match status" value="1"/>
</dbReference>
<accession>G4Z9L6</accession>
<keyword evidence="3" id="KW-1185">Reference proteome</keyword>
<dbReference type="InterPro" id="IPR002110">
    <property type="entry name" value="Ankyrin_rpt"/>
</dbReference>
<dbReference type="InParanoid" id="G4Z9L6"/>
<evidence type="ECO:0000256" key="1">
    <source>
        <dbReference type="SAM" id="MobiDB-lite"/>
    </source>
</evidence>
<dbReference type="InterPro" id="IPR036770">
    <property type="entry name" value="Ankyrin_rpt-contain_sf"/>
</dbReference>
<evidence type="ECO:0000313" key="2">
    <source>
        <dbReference type="EMBL" id="EGZ19130.1"/>
    </source>
</evidence>